<keyword evidence="1" id="KW-0175">Coiled coil</keyword>
<reference evidence="2" key="2">
    <citation type="submission" date="2021-04" db="EMBL/GenBank/DDBJ databases">
        <authorList>
            <person name="Gilroy R."/>
        </authorList>
    </citation>
    <scope>NUCLEOTIDE SEQUENCE</scope>
    <source>
        <strain evidence="2">3204</strain>
    </source>
</reference>
<gene>
    <name evidence="2" type="ORF">H9820_00115</name>
</gene>
<protein>
    <submittedName>
        <fullName evidence="2">Conjugal transfer protein</fullName>
    </submittedName>
</protein>
<dbReference type="Proteomes" id="UP000824013">
    <property type="component" value="Unassembled WGS sequence"/>
</dbReference>
<name>A0A9D1ZKZ7_9LACO</name>
<reference evidence="2" key="1">
    <citation type="journal article" date="2021" name="PeerJ">
        <title>Extensive microbial diversity within the chicken gut microbiome revealed by metagenomics and culture.</title>
        <authorList>
            <person name="Gilroy R."/>
            <person name="Ravi A."/>
            <person name="Getino M."/>
            <person name="Pursley I."/>
            <person name="Horton D.L."/>
            <person name="Alikhan N.F."/>
            <person name="Baker D."/>
            <person name="Gharbi K."/>
            <person name="Hall N."/>
            <person name="Watson M."/>
            <person name="Adriaenssens E.M."/>
            <person name="Foster-Nyarko E."/>
            <person name="Jarju S."/>
            <person name="Secka A."/>
            <person name="Antonio M."/>
            <person name="Oren A."/>
            <person name="Chaudhuri R.R."/>
            <person name="La Ragione R."/>
            <person name="Hildebrand F."/>
            <person name="Pallen M.J."/>
        </authorList>
    </citation>
    <scope>NUCLEOTIDE SEQUENCE</scope>
    <source>
        <strain evidence="2">3204</strain>
    </source>
</reference>
<comment type="caution">
    <text evidence="2">The sequence shown here is derived from an EMBL/GenBank/DDBJ whole genome shotgun (WGS) entry which is preliminary data.</text>
</comment>
<evidence type="ECO:0000313" key="2">
    <source>
        <dbReference type="EMBL" id="HIY91331.1"/>
    </source>
</evidence>
<dbReference type="AlphaFoldDB" id="A0A9D1ZKZ7"/>
<accession>A0A9D1ZKZ7</accession>
<organism evidence="2 3">
    <name type="scientific">Candidatus Companilactobacillus pullicola</name>
    <dbReference type="NCBI Taxonomy" id="2838523"/>
    <lineage>
        <taxon>Bacteria</taxon>
        <taxon>Bacillati</taxon>
        <taxon>Bacillota</taxon>
        <taxon>Bacilli</taxon>
        <taxon>Lactobacillales</taxon>
        <taxon>Lactobacillaceae</taxon>
        <taxon>Companilactobacillus</taxon>
    </lineage>
</organism>
<evidence type="ECO:0000313" key="3">
    <source>
        <dbReference type="Proteomes" id="UP000824013"/>
    </source>
</evidence>
<dbReference type="NCBIfam" id="NF041427">
    <property type="entry name" value="TrsD"/>
    <property type="match status" value="1"/>
</dbReference>
<feature type="coiled-coil region" evidence="1">
    <location>
        <begin position="162"/>
        <end position="193"/>
    </location>
</feature>
<evidence type="ECO:0000256" key="1">
    <source>
        <dbReference type="SAM" id="Coils"/>
    </source>
</evidence>
<proteinExistence type="predicted"/>
<dbReference type="EMBL" id="DXCM01000002">
    <property type="protein sequence ID" value="HIY91331.1"/>
    <property type="molecule type" value="Genomic_DNA"/>
</dbReference>
<sequence>MKNKGKENKKFEWTYRPPKVDNGKQTFDQMSLVQGIYEDYFVLKTGRLTGAIAVSGVNLDLLSSQEQGDLFDDYNAFLISTFGEEHESLEFRETTVPVNMEEYIKHLKKIYLKLQEETPEQIFKINLVASYIDHFSKIQRESEMTTKERMIIASESIKSKRFEDLQASSQRLKEKLNQIMKDLSNSLSDYDVQMRIVTGNEYKHNLKNLINFEKNDY</sequence>